<evidence type="ECO:0000259" key="5">
    <source>
        <dbReference type="Pfam" id="PF00291"/>
    </source>
</evidence>
<organism evidence="6 7">
    <name type="scientific">Prunus dulcis</name>
    <name type="common">Almond</name>
    <name type="synonym">Amygdalus dulcis</name>
    <dbReference type="NCBI Taxonomy" id="3755"/>
    <lineage>
        <taxon>Eukaryota</taxon>
        <taxon>Viridiplantae</taxon>
        <taxon>Streptophyta</taxon>
        <taxon>Embryophyta</taxon>
        <taxon>Tracheophyta</taxon>
        <taxon>Spermatophyta</taxon>
        <taxon>Magnoliopsida</taxon>
        <taxon>eudicotyledons</taxon>
        <taxon>Gunneridae</taxon>
        <taxon>Pentapetalae</taxon>
        <taxon>rosids</taxon>
        <taxon>fabids</taxon>
        <taxon>Rosales</taxon>
        <taxon>Rosaceae</taxon>
        <taxon>Amygdaloideae</taxon>
        <taxon>Amygdaleae</taxon>
        <taxon>Prunus</taxon>
    </lineage>
</organism>
<reference evidence="6 7" key="1">
    <citation type="journal article" date="2022" name="G3 (Bethesda)">
        <title>Whole-genome sequence and methylome profiling of the almond [Prunus dulcis (Mill.) D.A. Webb] cultivar 'Nonpareil'.</title>
        <authorList>
            <person name="D'Amico-Willman K.M."/>
            <person name="Ouma W.Z."/>
            <person name="Meulia T."/>
            <person name="Sideli G.M."/>
            <person name="Gradziel T.M."/>
            <person name="Fresnedo-Ramirez J."/>
        </authorList>
    </citation>
    <scope>NUCLEOTIDE SEQUENCE [LARGE SCALE GENOMIC DNA]</scope>
    <source>
        <strain evidence="6">Clone GOH B32 T37-40</strain>
    </source>
</reference>
<keyword evidence="3" id="KW-0663">Pyridoxal phosphate</keyword>
<keyword evidence="4" id="KW-0456">Lyase</keyword>
<sequence>MTWSSVRIGHEAVELIGSESLDEKIGLAACLLKLRGAYNMMAKLPREQLDRRVICSSATNHAQGVALVAKKLNCSAVIAMPVTTPEIKDSYDEAQTYAKKRAQEEGRSFIPPFDHPNVIIGQGTVGMEIMRQTKSSFIFRALLFIFAQEFFHPVSRKPFLPSFSFSTLLEFQGRTLLDL</sequence>
<dbReference type="InterPro" id="IPR036052">
    <property type="entry name" value="TrpB-like_PALP_sf"/>
</dbReference>
<keyword evidence="7" id="KW-1185">Reference proteome</keyword>
<protein>
    <recommendedName>
        <fullName evidence="5">Tryptophan synthase beta chain-like PALP domain-containing protein</fullName>
    </recommendedName>
</protein>
<accession>A0AAD4ZKF7</accession>
<dbReference type="GO" id="GO:0003941">
    <property type="term" value="F:L-serine ammonia-lyase activity"/>
    <property type="evidence" value="ECO:0007669"/>
    <property type="project" value="UniProtKB-ARBA"/>
</dbReference>
<feature type="domain" description="Tryptophan synthase beta chain-like PALP" evidence="5">
    <location>
        <begin position="33"/>
        <end position="134"/>
    </location>
</feature>
<evidence type="ECO:0000256" key="1">
    <source>
        <dbReference type="ARBA" id="ARBA00001933"/>
    </source>
</evidence>
<evidence type="ECO:0000256" key="2">
    <source>
        <dbReference type="ARBA" id="ARBA00010869"/>
    </source>
</evidence>
<dbReference type="SUPFAM" id="SSF53686">
    <property type="entry name" value="Tryptophan synthase beta subunit-like PLP-dependent enzymes"/>
    <property type="match status" value="1"/>
</dbReference>
<dbReference type="EMBL" id="JAJFAZ020000001">
    <property type="protein sequence ID" value="KAI5350017.1"/>
    <property type="molecule type" value="Genomic_DNA"/>
</dbReference>
<dbReference type="GO" id="GO:0009097">
    <property type="term" value="P:isoleucine biosynthetic process"/>
    <property type="evidence" value="ECO:0007669"/>
    <property type="project" value="TreeGrafter"/>
</dbReference>
<dbReference type="FunFam" id="3.40.50.1100:FF:000005">
    <property type="entry name" value="Threonine dehydratase catabolic"/>
    <property type="match status" value="1"/>
</dbReference>
<dbReference type="PANTHER" id="PTHR48078">
    <property type="entry name" value="THREONINE DEHYDRATASE, MITOCHONDRIAL-RELATED"/>
    <property type="match status" value="1"/>
</dbReference>
<dbReference type="InterPro" id="IPR050147">
    <property type="entry name" value="Ser/Thr_Dehydratase"/>
</dbReference>
<dbReference type="GO" id="GO:0004794">
    <property type="term" value="F:threonine deaminase activity"/>
    <property type="evidence" value="ECO:0007669"/>
    <property type="project" value="TreeGrafter"/>
</dbReference>
<name>A0AAD4ZKF7_PRUDU</name>
<comment type="cofactor">
    <cofactor evidence="1">
        <name>pyridoxal 5'-phosphate</name>
        <dbReference type="ChEBI" id="CHEBI:597326"/>
    </cofactor>
</comment>
<evidence type="ECO:0000256" key="3">
    <source>
        <dbReference type="ARBA" id="ARBA00022898"/>
    </source>
</evidence>
<dbReference type="GO" id="GO:0006567">
    <property type="term" value="P:L-threonine catabolic process"/>
    <property type="evidence" value="ECO:0007669"/>
    <property type="project" value="TreeGrafter"/>
</dbReference>
<evidence type="ECO:0000313" key="6">
    <source>
        <dbReference type="EMBL" id="KAI5350017.1"/>
    </source>
</evidence>
<dbReference type="PANTHER" id="PTHR48078:SF11">
    <property type="entry name" value="THREONINE DEHYDRATASE, MITOCHONDRIAL"/>
    <property type="match status" value="1"/>
</dbReference>
<evidence type="ECO:0000256" key="4">
    <source>
        <dbReference type="ARBA" id="ARBA00023239"/>
    </source>
</evidence>
<evidence type="ECO:0000313" key="7">
    <source>
        <dbReference type="Proteomes" id="UP001054821"/>
    </source>
</evidence>
<comment type="caution">
    <text evidence="6">The sequence shown here is derived from an EMBL/GenBank/DDBJ whole genome shotgun (WGS) entry which is preliminary data.</text>
</comment>
<dbReference type="AlphaFoldDB" id="A0AAD4ZKF7"/>
<proteinExistence type="inferred from homology"/>
<dbReference type="InterPro" id="IPR001926">
    <property type="entry name" value="TrpB-like_PALP"/>
</dbReference>
<dbReference type="Proteomes" id="UP001054821">
    <property type="component" value="Chromosome 1"/>
</dbReference>
<comment type="similarity">
    <text evidence="2">Belongs to the serine/threonine dehydratase family.</text>
</comment>
<dbReference type="Gene3D" id="3.40.50.1100">
    <property type="match status" value="3"/>
</dbReference>
<gene>
    <name evidence="6" type="ORF">L3X38_002908</name>
</gene>
<dbReference type="GO" id="GO:0006565">
    <property type="term" value="P:L-serine catabolic process"/>
    <property type="evidence" value="ECO:0007669"/>
    <property type="project" value="TreeGrafter"/>
</dbReference>
<dbReference type="Pfam" id="PF00291">
    <property type="entry name" value="PALP"/>
    <property type="match status" value="1"/>
</dbReference>